<dbReference type="PANTHER" id="PTHR43514:SF4">
    <property type="entry name" value="ABC TRANSPORTER I FAMILY MEMBER 10"/>
    <property type="match status" value="1"/>
</dbReference>
<keyword evidence="4" id="KW-0997">Cell inner membrane</keyword>
<dbReference type="Proteomes" id="UP000024836">
    <property type="component" value="Unassembled WGS sequence"/>
</dbReference>
<dbReference type="PROSITE" id="PS50893">
    <property type="entry name" value="ABC_TRANSPORTER_2"/>
    <property type="match status" value="1"/>
</dbReference>
<evidence type="ECO:0000256" key="4">
    <source>
        <dbReference type="ARBA" id="ARBA00022519"/>
    </source>
</evidence>
<evidence type="ECO:0000256" key="7">
    <source>
        <dbReference type="ARBA" id="ARBA00022967"/>
    </source>
</evidence>
<dbReference type="Gene3D" id="2.40.50.100">
    <property type="match status" value="1"/>
</dbReference>
<evidence type="ECO:0000259" key="11">
    <source>
        <dbReference type="PROSITE" id="PS51866"/>
    </source>
</evidence>
<keyword evidence="1" id="KW-0813">Transport</keyword>
<dbReference type="Pfam" id="PF03459">
    <property type="entry name" value="TOBE"/>
    <property type="match status" value="1"/>
</dbReference>
<dbReference type="SUPFAM" id="SSF50331">
    <property type="entry name" value="MOP-like"/>
    <property type="match status" value="1"/>
</dbReference>
<dbReference type="Pfam" id="PF00005">
    <property type="entry name" value="ABC_tran"/>
    <property type="match status" value="1"/>
</dbReference>
<dbReference type="GO" id="GO:0140359">
    <property type="term" value="F:ABC-type transporter activity"/>
    <property type="evidence" value="ECO:0007669"/>
    <property type="project" value="InterPro"/>
</dbReference>
<dbReference type="InterPro" id="IPR008995">
    <property type="entry name" value="Mo/tungstate-bd_C_term_dom"/>
</dbReference>
<dbReference type="GO" id="GO:0016020">
    <property type="term" value="C:membrane"/>
    <property type="evidence" value="ECO:0007669"/>
    <property type="project" value="InterPro"/>
</dbReference>
<dbReference type="InterPro" id="IPR003593">
    <property type="entry name" value="AAA+_ATPase"/>
</dbReference>
<keyword evidence="13" id="KW-1185">Reference proteome</keyword>
<dbReference type="RefSeq" id="WP_035251209.1">
    <property type="nucleotide sequence ID" value="NZ_AQQY01000006.1"/>
</dbReference>
<proteinExistence type="predicted"/>
<feature type="domain" description="ABC transporter" evidence="10">
    <location>
        <begin position="1"/>
        <end position="234"/>
    </location>
</feature>
<dbReference type="InterPro" id="IPR003439">
    <property type="entry name" value="ABC_transporter-like_ATP-bd"/>
</dbReference>
<dbReference type="GO" id="GO:0016887">
    <property type="term" value="F:ATP hydrolysis activity"/>
    <property type="evidence" value="ECO:0007669"/>
    <property type="project" value="InterPro"/>
</dbReference>
<keyword evidence="3 9" id="KW-0500">Molybdenum</keyword>
<dbReference type="PANTHER" id="PTHR43514">
    <property type="entry name" value="ABC TRANSPORTER I FAMILY MEMBER 10"/>
    <property type="match status" value="1"/>
</dbReference>
<keyword evidence="5" id="KW-0547">Nucleotide-binding</keyword>
<dbReference type="InterPro" id="IPR011868">
    <property type="entry name" value="ModC_ABC_ATP-bd"/>
</dbReference>
<dbReference type="NCBIfam" id="TIGR02142">
    <property type="entry name" value="modC_ABC"/>
    <property type="match status" value="1"/>
</dbReference>
<dbReference type="InterPro" id="IPR004606">
    <property type="entry name" value="Mop_domain"/>
</dbReference>
<dbReference type="InterPro" id="IPR027417">
    <property type="entry name" value="P-loop_NTPase"/>
</dbReference>
<dbReference type="SMART" id="SM00382">
    <property type="entry name" value="AAA"/>
    <property type="match status" value="1"/>
</dbReference>
<evidence type="ECO:0000259" key="10">
    <source>
        <dbReference type="PROSITE" id="PS50893"/>
    </source>
</evidence>
<evidence type="ECO:0000256" key="3">
    <source>
        <dbReference type="ARBA" id="ARBA00022505"/>
    </source>
</evidence>
<dbReference type="GO" id="GO:0005524">
    <property type="term" value="F:ATP binding"/>
    <property type="evidence" value="ECO:0007669"/>
    <property type="project" value="UniProtKB-KW"/>
</dbReference>
<sequence length="362" mass="38900">MTALSFDITQAQGNFTLNACYAGDMSGVTALFGASGAGKSSLLRALAGFEKSARGKVVLAGETLLDSAAGRFVKPSKRGFGMVFQQPNLFDHLDVAGNLRFAERRAEGLPGPQYDAVVEALDLGPLLAQRSQTLSGGERQRVAIGRALLARPRMLLMDEPLSGLDSKRKAQILPYIARLPQQFALPVVYVTHAVDELTRIADKMIAMDAGRVVAFGDLPEVFPRLDLDAGGSHFEAGAILQGQISDHDPDLHLSFVTVEGMRLSMPSAPLELGAPVQLRVRARDVMISKGRPEGLSAQNVLPVTIANIIEEPDTAFAELFLKAETQILRARITRAALAQLGLARGQKVFAVLKAISFDKRGF</sequence>
<evidence type="ECO:0000256" key="9">
    <source>
        <dbReference type="PROSITE-ProRule" id="PRU01213"/>
    </source>
</evidence>
<dbReference type="OrthoDB" id="9802264at2"/>
<evidence type="ECO:0000256" key="5">
    <source>
        <dbReference type="ARBA" id="ARBA00022741"/>
    </source>
</evidence>
<dbReference type="STRING" id="1461693.ATO10_10360"/>
<dbReference type="Gene3D" id="3.40.50.300">
    <property type="entry name" value="P-loop containing nucleotide triphosphate hydrolases"/>
    <property type="match status" value="1"/>
</dbReference>
<organism evidence="12 13">
    <name type="scientific">Actibacterium atlanticum</name>
    <dbReference type="NCBI Taxonomy" id="1461693"/>
    <lineage>
        <taxon>Bacteria</taxon>
        <taxon>Pseudomonadati</taxon>
        <taxon>Pseudomonadota</taxon>
        <taxon>Alphaproteobacteria</taxon>
        <taxon>Rhodobacterales</taxon>
        <taxon>Roseobacteraceae</taxon>
        <taxon>Actibacterium</taxon>
    </lineage>
</organism>
<reference evidence="12 13" key="1">
    <citation type="submission" date="2013-04" db="EMBL/GenBank/DDBJ databases">
        <title>Shimia sp. 22II-S11-Z10 Genome Sequencing.</title>
        <authorList>
            <person name="Lai Q."/>
            <person name="Li G."/>
            <person name="Shao Z."/>
        </authorList>
    </citation>
    <scope>NUCLEOTIDE SEQUENCE [LARGE SCALE GENOMIC DNA]</scope>
    <source>
        <strain evidence="13">22II-S11-Z10</strain>
    </source>
</reference>
<dbReference type="InterPro" id="IPR017871">
    <property type="entry name" value="ABC_transporter-like_CS"/>
</dbReference>
<dbReference type="EMBL" id="AQQY01000006">
    <property type="protein sequence ID" value="KCV81741.1"/>
    <property type="molecule type" value="Genomic_DNA"/>
</dbReference>
<protein>
    <submittedName>
        <fullName evidence="12">Molybdate ABC transporter ATPase</fullName>
    </submittedName>
</protein>
<dbReference type="PROSITE" id="PS00211">
    <property type="entry name" value="ABC_TRANSPORTER_1"/>
    <property type="match status" value="1"/>
</dbReference>
<dbReference type="PROSITE" id="PS51866">
    <property type="entry name" value="MOP"/>
    <property type="match status" value="1"/>
</dbReference>
<evidence type="ECO:0000313" key="13">
    <source>
        <dbReference type="Proteomes" id="UP000024836"/>
    </source>
</evidence>
<evidence type="ECO:0000256" key="8">
    <source>
        <dbReference type="ARBA" id="ARBA00023136"/>
    </source>
</evidence>
<accession>A0A058ZLU1</accession>
<dbReference type="SUPFAM" id="SSF52540">
    <property type="entry name" value="P-loop containing nucleoside triphosphate hydrolases"/>
    <property type="match status" value="1"/>
</dbReference>
<gene>
    <name evidence="12" type="ORF">ATO10_10360</name>
</gene>
<keyword evidence="2" id="KW-1003">Cell membrane</keyword>
<dbReference type="InterPro" id="IPR005116">
    <property type="entry name" value="Transp-assoc_OB_typ1"/>
</dbReference>
<dbReference type="AlphaFoldDB" id="A0A058ZLU1"/>
<evidence type="ECO:0000256" key="1">
    <source>
        <dbReference type="ARBA" id="ARBA00022448"/>
    </source>
</evidence>
<dbReference type="eggNOG" id="COG4148">
    <property type="taxonomic scope" value="Bacteria"/>
</dbReference>
<dbReference type="InterPro" id="IPR050334">
    <property type="entry name" value="Molybdenum_import_ModC"/>
</dbReference>
<name>A0A058ZLU1_9RHOB</name>
<evidence type="ECO:0000256" key="2">
    <source>
        <dbReference type="ARBA" id="ARBA00022475"/>
    </source>
</evidence>
<evidence type="ECO:0000313" key="12">
    <source>
        <dbReference type="EMBL" id="KCV81741.1"/>
    </source>
</evidence>
<feature type="domain" description="Mop" evidence="11">
    <location>
        <begin position="294"/>
        <end position="361"/>
    </location>
</feature>
<dbReference type="GO" id="GO:0015098">
    <property type="term" value="F:molybdate ion transmembrane transporter activity"/>
    <property type="evidence" value="ECO:0007669"/>
    <property type="project" value="InterPro"/>
</dbReference>
<keyword evidence="7" id="KW-1278">Translocase</keyword>
<evidence type="ECO:0000256" key="6">
    <source>
        <dbReference type="ARBA" id="ARBA00022840"/>
    </source>
</evidence>
<keyword evidence="6" id="KW-0067">ATP-binding</keyword>
<comment type="caution">
    <text evidence="12">The sequence shown here is derived from an EMBL/GenBank/DDBJ whole genome shotgun (WGS) entry which is preliminary data.</text>
</comment>
<keyword evidence="8" id="KW-0472">Membrane</keyword>